<evidence type="ECO:0000259" key="2">
    <source>
        <dbReference type="Pfam" id="PF24923"/>
    </source>
</evidence>
<evidence type="ECO:0000313" key="4">
    <source>
        <dbReference type="Proteomes" id="UP000433101"/>
    </source>
</evidence>
<comment type="caution">
    <text evidence="3">The sequence shown here is derived from an EMBL/GenBank/DDBJ whole genome shotgun (WGS) entry which is preliminary data.</text>
</comment>
<feature type="domain" description="PGM1 C-terminal" evidence="1">
    <location>
        <begin position="452"/>
        <end position="495"/>
    </location>
</feature>
<gene>
    <name evidence="3" type="ORF">GR183_16505</name>
</gene>
<dbReference type="Pfam" id="PF18105">
    <property type="entry name" value="PGM1_C"/>
    <property type="match status" value="1"/>
</dbReference>
<protein>
    <submittedName>
        <fullName evidence="3">Carboxylate-amine ligase</fullName>
    </submittedName>
</protein>
<keyword evidence="4" id="KW-1185">Reference proteome</keyword>
<feature type="domain" description="IQCH-like ATP-grasp" evidence="2">
    <location>
        <begin position="274"/>
        <end position="411"/>
    </location>
</feature>
<dbReference type="PANTHER" id="PTHR14465">
    <property type="entry name" value="IQ DOMAIN-CONTAINING PROTEIN H"/>
    <property type="match status" value="1"/>
</dbReference>
<accession>A0A7X3LWU3</accession>
<reference evidence="3 4" key="1">
    <citation type="submission" date="2019-12" db="EMBL/GenBank/DDBJ databases">
        <authorList>
            <person name="Li M."/>
        </authorList>
    </citation>
    <scope>NUCLEOTIDE SEQUENCE [LARGE SCALE GENOMIC DNA]</scope>
    <source>
        <strain evidence="3 4">GBMRC 2046</strain>
    </source>
</reference>
<feature type="domain" description="IQCH-like ATP-grasp" evidence="2">
    <location>
        <begin position="183"/>
        <end position="254"/>
    </location>
</feature>
<proteinExistence type="predicted"/>
<dbReference type="InterPro" id="IPR056855">
    <property type="entry name" value="ATP-grasp_IQCH"/>
</dbReference>
<dbReference type="InterPro" id="IPR041356">
    <property type="entry name" value="PGM1_C"/>
</dbReference>
<dbReference type="GO" id="GO:0016874">
    <property type="term" value="F:ligase activity"/>
    <property type="evidence" value="ECO:0007669"/>
    <property type="project" value="UniProtKB-KW"/>
</dbReference>
<keyword evidence="3" id="KW-0436">Ligase</keyword>
<dbReference type="InterPro" id="IPR038752">
    <property type="entry name" value="IQCH"/>
</dbReference>
<dbReference type="SUPFAM" id="SSF56059">
    <property type="entry name" value="Glutathione synthetase ATP-binding domain-like"/>
    <property type="match status" value="1"/>
</dbReference>
<dbReference type="Proteomes" id="UP000433101">
    <property type="component" value="Unassembled WGS sequence"/>
</dbReference>
<evidence type="ECO:0000259" key="1">
    <source>
        <dbReference type="Pfam" id="PF18105"/>
    </source>
</evidence>
<evidence type="ECO:0000313" key="3">
    <source>
        <dbReference type="EMBL" id="MXN66518.1"/>
    </source>
</evidence>
<dbReference type="PANTHER" id="PTHR14465:SF0">
    <property type="entry name" value="IQ DOMAIN-CONTAINING PROTEIN H"/>
    <property type="match status" value="1"/>
</dbReference>
<sequence length="517" mass="57293">MRMDPDASKLDEERAAFDRLQKKFAGQYRRVFSDPLHPRTIVVLPSLTLDQNVLSGISGVHHYEERMLCLLLLLKFPKARVIYLSSQPIADEIIDYYLHLLPGVPHRHAAKRLTLFPCHDVSSRPLTTKILERPRLLSRIKGLIDDPATTHMVCFNVSPLERRLAVELGIPIYGCDPDLLPIGSKSGGRKLFREAGVTIPDGFEDLRDAKDVSVALAELKARYPAMRKAVVKLNEGFSGEGNALFNFDHLSQGAGLSRSIEEQLHTLKFEAGSMNWETYSGKIGEMGAIVEVFIGGRDKRSPSCQFRIDPLGALNFISTHDQVLGGSGGQVFLGCTFPADPAYCASLQEEGLKAAKALKDKGVLGRFGVDFITQRHGDTWTHHAIEINLRKGGTTHPFTMLQFLTAGHYDTDQGQYFTPDGRSRFYYATDNLESSNYRGLTPEDLIDFSVRNGFHFDGATQRGIVFHLIGALSEFGKLGAICIAESAPQAVDLYRDMVSRLEHENTANDENANSPAS</sequence>
<dbReference type="Pfam" id="PF24923">
    <property type="entry name" value="ATP-grasp_IQCH"/>
    <property type="match status" value="2"/>
</dbReference>
<dbReference type="AlphaFoldDB" id="A0A7X3LWU3"/>
<name>A0A7X3LWU3_9HYPH</name>
<organism evidence="3 4">
    <name type="scientific">Stappia sediminis</name>
    <dbReference type="NCBI Taxonomy" id="2692190"/>
    <lineage>
        <taxon>Bacteria</taxon>
        <taxon>Pseudomonadati</taxon>
        <taxon>Pseudomonadota</taxon>
        <taxon>Alphaproteobacteria</taxon>
        <taxon>Hyphomicrobiales</taxon>
        <taxon>Stappiaceae</taxon>
        <taxon>Stappia</taxon>
    </lineage>
</organism>
<dbReference type="EMBL" id="WUMV01000008">
    <property type="protein sequence ID" value="MXN66518.1"/>
    <property type="molecule type" value="Genomic_DNA"/>
</dbReference>